<gene>
    <name evidence="5" type="ORF">LMG27198_05720</name>
</gene>
<dbReference type="PANTHER" id="PTHR32319:SF0">
    <property type="entry name" value="BACTERIAL HEMOLYSIN-LIKE PROTEIN"/>
    <property type="match status" value="1"/>
</dbReference>
<evidence type="ECO:0000313" key="6">
    <source>
        <dbReference type="Proteomes" id="UP001144323"/>
    </source>
</evidence>
<dbReference type="EMBL" id="BSEC01000001">
    <property type="protein sequence ID" value="GLI91580.1"/>
    <property type="molecule type" value="Genomic_DNA"/>
</dbReference>
<dbReference type="SMART" id="SM00363">
    <property type="entry name" value="S4"/>
    <property type="match status" value="1"/>
</dbReference>
<proteinExistence type="inferred from homology"/>
<dbReference type="Gene3D" id="3.40.50.150">
    <property type="entry name" value="Vaccinia Virus protein VP39"/>
    <property type="match status" value="1"/>
</dbReference>
<comment type="similarity">
    <text evidence="2">Belongs to the TlyA family.</text>
</comment>
<dbReference type="InterPro" id="IPR002942">
    <property type="entry name" value="S4_RNA-bd"/>
</dbReference>
<sequence length="247" mass="26061">MSGKRADVALCARGLFESRAKAREAIEAGLVTVDGRVVTKPSAPIADDAEVVASAPYPWVSRGGVKLAHALDVFGVDPAGLLCLDVGSSTGGFTDVLLARGARHVVAVDVGHDQLHERLRRDPRVTSMEGQDARTLTAAQLPEPPPLIVMDASFISLGALLPNVLSLAAPEARLVALIKPQFEVGRALNRKGVVRDEKAHAEVCAKARDDIEALGWRVLGLTPSPIDGGDGNREFLICAANSDRSRA</sequence>
<dbReference type="Pfam" id="PF01479">
    <property type="entry name" value="S4"/>
    <property type="match status" value="1"/>
</dbReference>
<reference evidence="5" key="1">
    <citation type="journal article" date="2023" name="Int. J. Syst. Evol. Microbiol.">
        <title>Methylocystis iwaonis sp. nov., a type II methane-oxidizing bacterium from surface soil of a rice paddy field in Japan, and emended description of the genus Methylocystis (ex Whittenbury et al. 1970) Bowman et al. 1993.</title>
        <authorList>
            <person name="Kaise H."/>
            <person name="Sawadogo J.B."/>
            <person name="Alam M.S."/>
            <person name="Ueno C."/>
            <person name="Dianou D."/>
            <person name="Shinjo R."/>
            <person name="Asakawa S."/>
        </authorList>
    </citation>
    <scope>NUCLEOTIDE SEQUENCE</scope>
    <source>
        <strain evidence="5">LMG27198</strain>
    </source>
</reference>
<dbReference type="InterPro" id="IPR036986">
    <property type="entry name" value="S4_RNA-bd_sf"/>
</dbReference>
<dbReference type="InterPro" id="IPR029063">
    <property type="entry name" value="SAM-dependent_MTases_sf"/>
</dbReference>
<evidence type="ECO:0000313" key="5">
    <source>
        <dbReference type="EMBL" id="GLI91580.1"/>
    </source>
</evidence>
<dbReference type="PIRSF" id="PIRSF005578">
    <property type="entry name" value="TlyA"/>
    <property type="match status" value="1"/>
</dbReference>
<dbReference type="InterPro" id="IPR004538">
    <property type="entry name" value="Hemolysin_A/TlyA"/>
</dbReference>
<accession>A0A9W6LQI4</accession>
<dbReference type="RefSeq" id="WP_281800287.1">
    <property type="nucleotide sequence ID" value="NZ_BSEC01000001.1"/>
</dbReference>
<dbReference type="PROSITE" id="PS50889">
    <property type="entry name" value="S4"/>
    <property type="match status" value="1"/>
</dbReference>
<organism evidence="5 6">
    <name type="scientific">Methylocystis echinoides</name>
    <dbReference type="NCBI Taxonomy" id="29468"/>
    <lineage>
        <taxon>Bacteria</taxon>
        <taxon>Pseudomonadati</taxon>
        <taxon>Pseudomonadota</taxon>
        <taxon>Alphaproteobacteria</taxon>
        <taxon>Hyphomicrobiales</taxon>
        <taxon>Methylocystaceae</taxon>
        <taxon>Methylocystis</taxon>
    </lineage>
</organism>
<dbReference type="SUPFAM" id="SSF53335">
    <property type="entry name" value="S-adenosyl-L-methionine-dependent methyltransferases"/>
    <property type="match status" value="1"/>
</dbReference>
<feature type="domain" description="RNA-binding S4" evidence="4">
    <location>
        <begin position="4"/>
        <end position="65"/>
    </location>
</feature>
<dbReference type="InterPro" id="IPR047048">
    <property type="entry name" value="TlyA"/>
</dbReference>
<dbReference type="GO" id="GO:0003723">
    <property type="term" value="F:RNA binding"/>
    <property type="evidence" value="ECO:0007669"/>
    <property type="project" value="UniProtKB-KW"/>
</dbReference>
<name>A0A9W6LQI4_9HYPH</name>
<dbReference type="PANTHER" id="PTHR32319">
    <property type="entry name" value="BACTERIAL HEMOLYSIN-LIKE PROTEIN"/>
    <property type="match status" value="1"/>
</dbReference>
<evidence type="ECO:0000259" key="4">
    <source>
        <dbReference type="SMART" id="SM00363"/>
    </source>
</evidence>
<dbReference type="SUPFAM" id="SSF55174">
    <property type="entry name" value="Alpha-L RNA-binding motif"/>
    <property type="match status" value="1"/>
</dbReference>
<dbReference type="GO" id="GO:0008168">
    <property type="term" value="F:methyltransferase activity"/>
    <property type="evidence" value="ECO:0007669"/>
    <property type="project" value="InterPro"/>
</dbReference>
<keyword evidence="6" id="KW-1185">Reference proteome</keyword>
<comment type="caution">
    <text evidence="5">The sequence shown here is derived from an EMBL/GenBank/DDBJ whole genome shotgun (WGS) entry which is preliminary data.</text>
</comment>
<protein>
    <submittedName>
        <fullName evidence="5">TlyA family rRNA (Cytidine-2'-O)-methyltransferase</fullName>
    </submittedName>
</protein>
<evidence type="ECO:0000256" key="3">
    <source>
        <dbReference type="PROSITE-ProRule" id="PRU00182"/>
    </source>
</evidence>
<dbReference type="InterPro" id="IPR002877">
    <property type="entry name" value="RNA_MeTrfase_FtsJ_dom"/>
</dbReference>
<evidence type="ECO:0000256" key="2">
    <source>
        <dbReference type="ARBA" id="ARBA00029460"/>
    </source>
</evidence>
<dbReference type="CDD" id="cd00165">
    <property type="entry name" value="S4"/>
    <property type="match status" value="1"/>
</dbReference>
<dbReference type="GO" id="GO:0032259">
    <property type="term" value="P:methylation"/>
    <property type="evidence" value="ECO:0007669"/>
    <property type="project" value="InterPro"/>
</dbReference>
<dbReference type="NCBIfam" id="TIGR00478">
    <property type="entry name" value="tly"/>
    <property type="match status" value="1"/>
</dbReference>
<dbReference type="CDD" id="cd02440">
    <property type="entry name" value="AdoMet_MTases"/>
    <property type="match status" value="1"/>
</dbReference>
<dbReference type="Proteomes" id="UP001144323">
    <property type="component" value="Unassembled WGS sequence"/>
</dbReference>
<dbReference type="Pfam" id="PF01728">
    <property type="entry name" value="FtsJ"/>
    <property type="match status" value="1"/>
</dbReference>
<keyword evidence="1 3" id="KW-0694">RNA-binding</keyword>
<dbReference type="AlphaFoldDB" id="A0A9W6LQI4"/>
<dbReference type="Gene3D" id="3.10.290.10">
    <property type="entry name" value="RNA-binding S4 domain"/>
    <property type="match status" value="1"/>
</dbReference>
<evidence type="ECO:0000256" key="1">
    <source>
        <dbReference type="ARBA" id="ARBA00022884"/>
    </source>
</evidence>